<keyword evidence="2" id="KW-1185">Reference proteome</keyword>
<accession>A0A418SKD5</accession>
<organism evidence="1 2">
    <name type="scientific">Pseudooceanicola algae</name>
    <dbReference type="NCBI Taxonomy" id="1537215"/>
    <lineage>
        <taxon>Bacteria</taxon>
        <taxon>Pseudomonadati</taxon>
        <taxon>Pseudomonadota</taxon>
        <taxon>Alphaproteobacteria</taxon>
        <taxon>Rhodobacterales</taxon>
        <taxon>Paracoccaceae</taxon>
        <taxon>Pseudooceanicola</taxon>
    </lineage>
</organism>
<evidence type="ECO:0000313" key="1">
    <source>
        <dbReference type="EMBL" id="QPM89138.1"/>
    </source>
</evidence>
<dbReference type="Proteomes" id="UP000283786">
    <property type="component" value="Chromosome"/>
</dbReference>
<name>A0A418SKD5_9RHOB</name>
<dbReference type="AlphaFoldDB" id="A0A418SKD5"/>
<proteinExistence type="predicted"/>
<evidence type="ECO:0000313" key="2">
    <source>
        <dbReference type="Proteomes" id="UP000283786"/>
    </source>
</evidence>
<protein>
    <submittedName>
        <fullName evidence="1">Uncharacterized protein</fullName>
    </submittedName>
</protein>
<dbReference type="EMBL" id="CP060436">
    <property type="protein sequence ID" value="QPM89138.1"/>
    <property type="molecule type" value="Genomic_DNA"/>
</dbReference>
<dbReference type="RefSeq" id="WP_119837954.1">
    <property type="nucleotide sequence ID" value="NZ_CP060436.1"/>
</dbReference>
<gene>
    <name evidence="1" type="ORF">PSAL_003490</name>
</gene>
<sequence length="94" mass="9852">MSVAKLKVLAWVAGMQARTSTLLESSLRSQLEDRIAALPQGDALRQLVEAFLSAMDAAARDPGARIAAGEALVGGVRHLALAEAGDNIRRISGE</sequence>
<reference evidence="1 2" key="1">
    <citation type="submission" date="2020-08" db="EMBL/GenBank/DDBJ databases">
        <title>Genome sequence of Rhodobacteraceae bacterium Lw-13e.</title>
        <authorList>
            <person name="Poehlein A."/>
            <person name="Wolter L."/>
            <person name="Daniel R."/>
            <person name="Brinkhoff T."/>
        </authorList>
    </citation>
    <scope>NUCLEOTIDE SEQUENCE [LARGE SCALE GENOMIC DNA]</scope>
    <source>
        <strain evidence="1 2">Lw-13e</strain>
    </source>
</reference>
<dbReference type="KEGG" id="palw:PSAL_003490"/>